<name>A0A8S3PTE7_MYTED</name>
<dbReference type="InterPro" id="IPR036179">
    <property type="entry name" value="Ig-like_dom_sf"/>
</dbReference>
<sequence>MNQDLNCFSLEAKTKYTTQFHPPKEKCFSTSYDMHNQYGHVWGQVVTHEELLPSPSDKGCFSVTEILLALKGSTVQIKCTYMANRDVGQRLLWIKGSIILSENIILGNTDVKDRLKVTGDHSIGEYHLNISDIKESDEENISVQFQELLN</sequence>
<dbReference type="SUPFAM" id="SSF48726">
    <property type="entry name" value="Immunoglobulin"/>
    <property type="match status" value="1"/>
</dbReference>
<dbReference type="InterPro" id="IPR013783">
    <property type="entry name" value="Ig-like_fold"/>
</dbReference>
<dbReference type="Gene3D" id="2.60.40.10">
    <property type="entry name" value="Immunoglobulins"/>
    <property type="match status" value="1"/>
</dbReference>
<organism evidence="1 2">
    <name type="scientific">Mytilus edulis</name>
    <name type="common">Blue mussel</name>
    <dbReference type="NCBI Taxonomy" id="6550"/>
    <lineage>
        <taxon>Eukaryota</taxon>
        <taxon>Metazoa</taxon>
        <taxon>Spiralia</taxon>
        <taxon>Lophotrochozoa</taxon>
        <taxon>Mollusca</taxon>
        <taxon>Bivalvia</taxon>
        <taxon>Autobranchia</taxon>
        <taxon>Pteriomorphia</taxon>
        <taxon>Mytilida</taxon>
        <taxon>Mytiloidea</taxon>
        <taxon>Mytilidae</taxon>
        <taxon>Mytilinae</taxon>
        <taxon>Mytilus</taxon>
    </lineage>
</organism>
<gene>
    <name evidence="1" type="ORF">MEDL_1545</name>
</gene>
<reference evidence="1" key="1">
    <citation type="submission" date="2021-03" db="EMBL/GenBank/DDBJ databases">
        <authorList>
            <person name="Bekaert M."/>
        </authorList>
    </citation>
    <scope>NUCLEOTIDE SEQUENCE</scope>
</reference>
<dbReference type="EMBL" id="CAJPWZ010000112">
    <property type="protein sequence ID" value="CAG2186010.1"/>
    <property type="molecule type" value="Genomic_DNA"/>
</dbReference>
<accession>A0A8S3PTE7</accession>
<evidence type="ECO:0000313" key="1">
    <source>
        <dbReference type="EMBL" id="CAG2186010.1"/>
    </source>
</evidence>
<evidence type="ECO:0000313" key="2">
    <source>
        <dbReference type="Proteomes" id="UP000683360"/>
    </source>
</evidence>
<keyword evidence="2" id="KW-1185">Reference proteome</keyword>
<dbReference type="AlphaFoldDB" id="A0A8S3PTE7"/>
<comment type="caution">
    <text evidence="1">The sequence shown here is derived from an EMBL/GenBank/DDBJ whole genome shotgun (WGS) entry which is preliminary data.</text>
</comment>
<proteinExistence type="predicted"/>
<protein>
    <submittedName>
        <fullName evidence="1">Uncharacterized protein</fullName>
    </submittedName>
</protein>
<dbReference type="Proteomes" id="UP000683360">
    <property type="component" value="Unassembled WGS sequence"/>
</dbReference>